<organism evidence="3">
    <name type="scientific">uncultured Cytophagales bacterium</name>
    <dbReference type="NCBI Taxonomy" id="158755"/>
    <lineage>
        <taxon>Bacteria</taxon>
        <taxon>Pseudomonadati</taxon>
        <taxon>Bacteroidota</taxon>
        <taxon>Sphingobacteriia</taxon>
        <taxon>Sphingobacteriales</taxon>
        <taxon>environmental samples</taxon>
    </lineage>
</organism>
<dbReference type="EMBL" id="CADCTQ010000168">
    <property type="protein sequence ID" value="CAA9248806.1"/>
    <property type="molecule type" value="Genomic_DNA"/>
</dbReference>
<protein>
    <submittedName>
        <fullName evidence="3">Uncharacterized protein</fullName>
    </submittedName>
</protein>
<keyword evidence="2" id="KW-1133">Transmembrane helix</keyword>
<keyword evidence="1" id="KW-0802">TPR repeat</keyword>
<dbReference type="InterPro" id="IPR011990">
    <property type="entry name" value="TPR-like_helical_dom_sf"/>
</dbReference>
<reference evidence="3" key="1">
    <citation type="submission" date="2020-02" db="EMBL/GenBank/DDBJ databases">
        <authorList>
            <person name="Meier V. D."/>
        </authorList>
    </citation>
    <scope>NUCLEOTIDE SEQUENCE</scope>
    <source>
        <strain evidence="3">AVDCRST_MAG56</strain>
    </source>
</reference>
<proteinExistence type="predicted"/>
<accession>A0A6J4IER7</accession>
<evidence type="ECO:0000313" key="3">
    <source>
        <dbReference type="EMBL" id="CAA9248806.1"/>
    </source>
</evidence>
<evidence type="ECO:0000256" key="1">
    <source>
        <dbReference type="PROSITE-ProRule" id="PRU00339"/>
    </source>
</evidence>
<dbReference type="PROSITE" id="PS50005">
    <property type="entry name" value="TPR"/>
    <property type="match status" value="1"/>
</dbReference>
<dbReference type="InterPro" id="IPR019734">
    <property type="entry name" value="TPR_rpt"/>
</dbReference>
<gene>
    <name evidence="3" type="ORF">AVDCRST_MAG56-2026</name>
</gene>
<evidence type="ECO:0000256" key="2">
    <source>
        <dbReference type="SAM" id="Phobius"/>
    </source>
</evidence>
<keyword evidence="2" id="KW-0472">Membrane</keyword>
<feature type="repeat" description="TPR" evidence="1">
    <location>
        <begin position="134"/>
        <end position="167"/>
    </location>
</feature>
<dbReference type="SUPFAM" id="SSF48452">
    <property type="entry name" value="TPR-like"/>
    <property type="match status" value="1"/>
</dbReference>
<keyword evidence="2" id="KW-0812">Transmembrane</keyword>
<feature type="transmembrane region" description="Helical" evidence="2">
    <location>
        <begin position="89"/>
        <end position="109"/>
    </location>
</feature>
<name>A0A6J4IER7_9SPHI</name>
<dbReference type="Gene3D" id="1.25.40.10">
    <property type="entry name" value="Tetratricopeptide repeat domain"/>
    <property type="match status" value="1"/>
</dbReference>
<dbReference type="AlphaFoldDB" id="A0A6J4IER7"/>
<sequence length="250" mass="27645">MEPTEDPQDRIDRYLLERMAPAERAQFEALLDRDAGLRREVAAQQQVVGLLEKAGDARLRNQLDGVYAQVIEKERGRARAGWTGLGRTAWAAAAAVVLVVSLLLLWVWGRNEANPEALFVQYYRPEPYLVTRGPEARTGGGGGYFNQGEYRQALAAFEARLRQDPNADYDRLYAGLCYLELGAYDQAGERFARVAARSGLLGERASWYLALTHLKNNRVAESKTALRTLAAGPANGGHAEAARQLLADLE</sequence>